<feature type="compositionally biased region" description="Basic and acidic residues" evidence="1">
    <location>
        <begin position="1"/>
        <end position="10"/>
    </location>
</feature>
<gene>
    <name evidence="2" type="ORF">PPYR1160_LOCUS12379</name>
</gene>
<proteinExistence type="predicted"/>
<feature type="region of interest" description="Disordered" evidence="1">
    <location>
        <begin position="184"/>
        <end position="203"/>
    </location>
</feature>
<feature type="compositionally biased region" description="Acidic residues" evidence="1">
    <location>
        <begin position="11"/>
        <end position="21"/>
    </location>
</feature>
<feature type="compositionally biased region" description="Basic and acidic residues" evidence="1">
    <location>
        <begin position="105"/>
        <end position="115"/>
    </location>
</feature>
<dbReference type="EMBL" id="HBEA01016231">
    <property type="protein sequence ID" value="CAD8262877.1"/>
    <property type="molecule type" value="Transcribed_RNA"/>
</dbReference>
<evidence type="ECO:0000313" key="2">
    <source>
        <dbReference type="EMBL" id="CAD8262877.1"/>
    </source>
</evidence>
<reference evidence="2" key="1">
    <citation type="submission" date="2021-01" db="EMBL/GenBank/DDBJ databases">
        <authorList>
            <person name="Corre E."/>
            <person name="Pelletier E."/>
            <person name="Niang G."/>
            <person name="Scheremetjew M."/>
            <person name="Finn R."/>
            <person name="Kale V."/>
            <person name="Holt S."/>
            <person name="Cochrane G."/>
            <person name="Meng A."/>
            <person name="Brown T."/>
            <person name="Cohen L."/>
        </authorList>
    </citation>
    <scope>NUCLEOTIDE SEQUENCE</scope>
    <source>
        <strain evidence="2">CCMP2078</strain>
    </source>
</reference>
<feature type="region of interest" description="Disordered" evidence="1">
    <location>
        <begin position="100"/>
        <end position="124"/>
    </location>
</feature>
<accession>A0A7R9UDR0</accession>
<evidence type="ECO:0000256" key="1">
    <source>
        <dbReference type="SAM" id="MobiDB-lite"/>
    </source>
</evidence>
<protein>
    <submittedName>
        <fullName evidence="2">Uncharacterized protein</fullName>
    </submittedName>
</protein>
<dbReference type="AlphaFoldDB" id="A0A7R9UDR0"/>
<sequence length="375" mass="40326">MDDVKDKEEKPLDEETPEEPAQDDKKQVRRAPGLEGWPKCRACGTTLHPRHKRCSNCGAERPYDRKRVIASISRDLRRAEEKARNCGVELLAMMLYQQQPQPQPEKADGDKKDGEDVAPVKPKQQRWQFPKYGTVVGEFLAEQIQDIYKQMNQHYLSWENHFENTNMRKPSVAETRAHLKSYWDVHKPPSTSGTGKRRKTDKSGGAMAGLGMGHGVGGSLGGLALGGGDPSRPYGDLNMTLGAGIPNIFDSHGGQPGLALGNQSFMSGAGASDMSQLLRSTMGDSGSLNPAAAVSHGQGQADMRGKQTMGGMGGINPMLLPIGVGGMSNLGGSMGSMGLTGDMNSDSQTGILAHLVKNGAPQALGIQNMYPNRKM</sequence>
<feature type="region of interest" description="Disordered" evidence="1">
    <location>
        <begin position="1"/>
        <end position="39"/>
    </location>
</feature>
<name>A0A7R9UDR0_9STRA</name>
<organism evidence="2">
    <name type="scientific">Pinguiococcus pyrenoidosus</name>
    <dbReference type="NCBI Taxonomy" id="172671"/>
    <lineage>
        <taxon>Eukaryota</taxon>
        <taxon>Sar</taxon>
        <taxon>Stramenopiles</taxon>
        <taxon>Ochrophyta</taxon>
        <taxon>Pinguiophyceae</taxon>
        <taxon>Pinguiochrysidales</taxon>
        <taxon>Pinguiochrysidaceae</taxon>
        <taxon>Pinguiococcus</taxon>
    </lineage>
</organism>